<proteinExistence type="predicted"/>
<comment type="caution">
    <text evidence="1">The sequence shown here is derived from an EMBL/GenBank/DDBJ whole genome shotgun (WGS) entry which is preliminary data.</text>
</comment>
<dbReference type="EMBL" id="JAPDPJ010000008">
    <property type="protein sequence ID" value="MCW3785965.1"/>
    <property type="molecule type" value="Genomic_DNA"/>
</dbReference>
<dbReference type="RefSeq" id="WP_301189537.1">
    <property type="nucleotide sequence ID" value="NZ_JAPDPJ010000008.1"/>
</dbReference>
<dbReference type="AlphaFoldDB" id="A0AAE3M399"/>
<organism evidence="1 2">
    <name type="scientific">Plebeiibacterium sediminum</name>
    <dbReference type="NCBI Taxonomy" id="2992112"/>
    <lineage>
        <taxon>Bacteria</taxon>
        <taxon>Pseudomonadati</taxon>
        <taxon>Bacteroidota</taxon>
        <taxon>Bacteroidia</taxon>
        <taxon>Marinilabiliales</taxon>
        <taxon>Marinilabiliaceae</taxon>
        <taxon>Plebeiibacterium</taxon>
    </lineage>
</organism>
<evidence type="ECO:0000313" key="2">
    <source>
        <dbReference type="Proteomes" id="UP001209229"/>
    </source>
</evidence>
<dbReference type="Proteomes" id="UP001209229">
    <property type="component" value="Unassembled WGS sequence"/>
</dbReference>
<keyword evidence="2" id="KW-1185">Reference proteome</keyword>
<name>A0AAE3M399_9BACT</name>
<sequence>MKVLRKYTLIFVLLSLVSSIYAKELSDLEKKATEWIKTLELNDNAKEKRLIKVVTEHLTAVKEWHDSHPFSMVPAGINPRTGDKLTDLDRQIIVDSSIPATVHENLMDGLREDLTTEQVEKVLDCYTVGKVAFTMKAYKEIVPNMTTKEEEVILGNLKKAREMAVDYKSMKEISAIFEIYKTKNEQYLNSNGRNWHQMYKDYVKALKEKKNKK</sequence>
<accession>A0AAE3M399</accession>
<dbReference type="InterPro" id="IPR024284">
    <property type="entry name" value="DUF3826"/>
</dbReference>
<dbReference type="Pfam" id="PF12875">
    <property type="entry name" value="DUF3826"/>
    <property type="match status" value="1"/>
</dbReference>
<protein>
    <submittedName>
        <fullName evidence="1">DUF3826 domain-containing protein</fullName>
    </submittedName>
</protein>
<evidence type="ECO:0000313" key="1">
    <source>
        <dbReference type="EMBL" id="MCW3785965.1"/>
    </source>
</evidence>
<gene>
    <name evidence="1" type="ORF">OM075_05770</name>
</gene>
<reference evidence="1" key="1">
    <citation type="submission" date="2022-10" db="EMBL/GenBank/DDBJ databases">
        <authorList>
            <person name="Yu W.X."/>
        </authorList>
    </citation>
    <scope>NUCLEOTIDE SEQUENCE</scope>
    <source>
        <strain evidence="1">AAT</strain>
    </source>
</reference>